<feature type="binding site" evidence="9">
    <location>
        <position position="16"/>
    </location>
    <ligand>
        <name>substrate</name>
    </ligand>
</feature>
<dbReference type="InterPro" id="IPR028893">
    <property type="entry name" value="A_deaminase"/>
</dbReference>
<dbReference type="RefSeq" id="WP_144544085.1">
    <property type="nucleotide sequence ID" value="NZ_CBCSDC010000013.1"/>
</dbReference>
<evidence type="ECO:0000256" key="1">
    <source>
        <dbReference type="ARBA" id="ARBA00012784"/>
    </source>
</evidence>
<evidence type="ECO:0000256" key="4">
    <source>
        <dbReference type="ARBA" id="ARBA00022833"/>
    </source>
</evidence>
<accession>A0A562JJS7</accession>
<dbReference type="GO" id="GO:0043103">
    <property type="term" value="P:hypoxanthine salvage"/>
    <property type="evidence" value="ECO:0007669"/>
    <property type="project" value="TreeGrafter"/>
</dbReference>
<dbReference type="GO" id="GO:0008270">
    <property type="term" value="F:zinc ion binding"/>
    <property type="evidence" value="ECO:0007669"/>
    <property type="project" value="UniProtKB-UniRule"/>
</dbReference>
<dbReference type="GO" id="GO:0046936">
    <property type="term" value="F:2'-deoxyadenosine deaminase activity"/>
    <property type="evidence" value="ECO:0007669"/>
    <property type="project" value="RHEA"/>
</dbReference>
<feature type="active site" description="Proton donor" evidence="9">
    <location>
        <position position="200"/>
    </location>
</feature>
<keyword evidence="2 9" id="KW-0479">Metal-binding</keyword>
<evidence type="ECO:0000259" key="10">
    <source>
        <dbReference type="Pfam" id="PF00962"/>
    </source>
</evidence>
<name>A0A562JJS7_9BACI</name>
<evidence type="ECO:0000256" key="2">
    <source>
        <dbReference type="ARBA" id="ARBA00022723"/>
    </source>
</evidence>
<gene>
    <name evidence="9" type="primary">add</name>
    <name evidence="11" type="ORF">IQ19_03889</name>
</gene>
<comment type="cofactor">
    <cofactor evidence="9">
        <name>Zn(2+)</name>
        <dbReference type="ChEBI" id="CHEBI:29105"/>
    </cofactor>
    <text evidence="9">Binds 1 zinc ion per subunit.</text>
</comment>
<comment type="caution">
    <text evidence="11">The sequence shown here is derived from an EMBL/GenBank/DDBJ whole genome shotgun (WGS) entry which is preliminary data.</text>
</comment>
<feature type="binding site" evidence="9">
    <location>
        <position position="14"/>
    </location>
    <ligand>
        <name>Zn(2+)</name>
        <dbReference type="ChEBI" id="CHEBI:29105"/>
        <note>catalytic</note>
    </ligand>
</feature>
<dbReference type="GO" id="GO:0009168">
    <property type="term" value="P:purine ribonucleoside monophosphate biosynthetic process"/>
    <property type="evidence" value="ECO:0007669"/>
    <property type="project" value="UniProtKB-UniRule"/>
</dbReference>
<comment type="caution">
    <text evidence="9">Lacks conserved residue(s) required for the propagation of feature annotation.</text>
</comment>
<dbReference type="EC" id="3.5.4.4" evidence="1 9"/>
<feature type="binding site" evidence="9">
    <location>
        <position position="14"/>
    </location>
    <ligand>
        <name>substrate</name>
    </ligand>
</feature>
<dbReference type="GO" id="GO:0005829">
    <property type="term" value="C:cytosol"/>
    <property type="evidence" value="ECO:0007669"/>
    <property type="project" value="TreeGrafter"/>
</dbReference>
<sequence length="335" mass="38116">MNFSIMPKIELHCHLDGSVRPETIIDIAKRESISIPSFDKEEIKEKLIAPLDCESLDEYLKRFSIPNLVMQSKENLKRITFELFEDAAKENVKYMEVRFAPLLHTRMGLSVEKIIQSVIEGMKEAEEQFDIKGNIILSCMRTMSVENAFEVVKKGKIFLGKGVVAIDLCASEEEGFCGKFIEPIALAREYGYRVTIHAGETGIGKNVLEAVEWLGAERIGHGVFIKDCVEAYNIVKEQQVVLEMCPTSNVQTKAVNQFSEHPIYDFHRDGIKVTVNTDNRTVSNTTMAKECDLVCNEFAMSDEDYKQIYMISVEAAFADENTKERLRKYLLDIQN</sequence>
<dbReference type="InterPro" id="IPR001365">
    <property type="entry name" value="A_deaminase_dom"/>
</dbReference>
<dbReference type="EMBL" id="VLKI01000013">
    <property type="protein sequence ID" value="TWH83154.1"/>
    <property type="molecule type" value="Genomic_DNA"/>
</dbReference>
<dbReference type="HAMAP" id="MF_00540">
    <property type="entry name" value="A_deaminase"/>
    <property type="match status" value="1"/>
</dbReference>
<keyword evidence="5 9" id="KW-0546">Nucleotide metabolism</keyword>
<evidence type="ECO:0000313" key="12">
    <source>
        <dbReference type="Proteomes" id="UP000318667"/>
    </source>
</evidence>
<keyword evidence="4 9" id="KW-0862">Zinc</keyword>
<feature type="binding site" evidence="9">
    <location>
        <position position="197"/>
    </location>
    <ligand>
        <name>Zn(2+)</name>
        <dbReference type="ChEBI" id="CHEBI:29105"/>
        <note>catalytic</note>
    </ligand>
</feature>
<evidence type="ECO:0000256" key="5">
    <source>
        <dbReference type="ARBA" id="ARBA00023080"/>
    </source>
</evidence>
<dbReference type="Gene3D" id="3.20.20.140">
    <property type="entry name" value="Metal-dependent hydrolases"/>
    <property type="match status" value="1"/>
</dbReference>
<comment type="catalytic activity">
    <reaction evidence="8">
        <text>2'-deoxyadenosine + H2O + H(+) = 2'-deoxyinosine + NH4(+)</text>
        <dbReference type="Rhea" id="RHEA:28190"/>
        <dbReference type="ChEBI" id="CHEBI:15377"/>
        <dbReference type="ChEBI" id="CHEBI:15378"/>
        <dbReference type="ChEBI" id="CHEBI:17256"/>
        <dbReference type="ChEBI" id="CHEBI:28938"/>
        <dbReference type="ChEBI" id="CHEBI:28997"/>
        <dbReference type="EC" id="3.5.4.4"/>
    </reaction>
    <physiologicalReaction direction="left-to-right" evidence="8">
        <dbReference type="Rhea" id="RHEA:28191"/>
    </physiologicalReaction>
</comment>
<dbReference type="NCBIfam" id="TIGR01430">
    <property type="entry name" value="aden_deam"/>
    <property type="match status" value="1"/>
</dbReference>
<dbReference type="GO" id="GO:0006154">
    <property type="term" value="P:adenosine catabolic process"/>
    <property type="evidence" value="ECO:0007669"/>
    <property type="project" value="TreeGrafter"/>
</dbReference>
<feature type="binding site" evidence="9">
    <location>
        <position position="12"/>
    </location>
    <ligand>
        <name>Zn(2+)</name>
        <dbReference type="ChEBI" id="CHEBI:29105"/>
        <note>catalytic</note>
    </ligand>
</feature>
<proteinExistence type="inferred from homology"/>
<comment type="catalytic activity">
    <reaction evidence="7">
        <text>adenosine + H2O + H(+) = inosine + NH4(+)</text>
        <dbReference type="Rhea" id="RHEA:24408"/>
        <dbReference type="ChEBI" id="CHEBI:15377"/>
        <dbReference type="ChEBI" id="CHEBI:15378"/>
        <dbReference type="ChEBI" id="CHEBI:16335"/>
        <dbReference type="ChEBI" id="CHEBI:17596"/>
        <dbReference type="ChEBI" id="CHEBI:28938"/>
        <dbReference type="EC" id="3.5.4.4"/>
    </reaction>
    <physiologicalReaction direction="left-to-right" evidence="7">
        <dbReference type="Rhea" id="RHEA:24409"/>
    </physiologicalReaction>
</comment>
<comment type="function">
    <text evidence="9">Catalyzes the hydrolytic deamination of adenosine and 2-deoxyadenosine.</text>
</comment>
<dbReference type="Proteomes" id="UP000318667">
    <property type="component" value="Unassembled WGS sequence"/>
</dbReference>
<keyword evidence="12" id="KW-1185">Reference proteome</keyword>
<dbReference type="GO" id="GO:0004000">
    <property type="term" value="F:adenosine deaminase activity"/>
    <property type="evidence" value="ECO:0007669"/>
    <property type="project" value="UniProtKB-UniRule"/>
</dbReference>
<dbReference type="AlphaFoldDB" id="A0A562JJS7"/>
<evidence type="ECO:0000256" key="6">
    <source>
        <dbReference type="ARBA" id="ARBA00031852"/>
    </source>
</evidence>
<evidence type="ECO:0000256" key="9">
    <source>
        <dbReference type="HAMAP-Rule" id="MF_00540"/>
    </source>
</evidence>
<protein>
    <recommendedName>
        <fullName evidence="1 9">Adenosine deaminase</fullName>
        <ecNumber evidence="1 9">3.5.4.4</ecNumber>
    </recommendedName>
    <alternativeName>
        <fullName evidence="6 9">Adenosine aminohydrolase</fullName>
    </alternativeName>
</protein>
<dbReference type="InterPro" id="IPR032466">
    <property type="entry name" value="Metal_Hydrolase"/>
</dbReference>
<evidence type="ECO:0000256" key="7">
    <source>
        <dbReference type="ARBA" id="ARBA00047989"/>
    </source>
</evidence>
<dbReference type="Pfam" id="PF00962">
    <property type="entry name" value="A_deaminase"/>
    <property type="match status" value="1"/>
</dbReference>
<dbReference type="GO" id="GO:0009117">
    <property type="term" value="P:nucleotide metabolic process"/>
    <property type="evidence" value="ECO:0007669"/>
    <property type="project" value="UniProtKB-KW"/>
</dbReference>
<feature type="binding site" evidence="9">
    <location>
        <position position="278"/>
    </location>
    <ligand>
        <name>Zn(2+)</name>
        <dbReference type="ChEBI" id="CHEBI:29105"/>
        <note>catalytic</note>
    </ligand>
</feature>
<evidence type="ECO:0000256" key="8">
    <source>
        <dbReference type="ARBA" id="ARBA00049213"/>
    </source>
</evidence>
<evidence type="ECO:0000256" key="3">
    <source>
        <dbReference type="ARBA" id="ARBA00022801"/>
    </source>
</evidence>
<comment type="similarity">
    <text evidence="9">Belongs to the metallo-dependent hydrolases superfamily. Adenosine and AMP deaminases family. Adenosine deaminase subfamily.</text>
</comment>
<dbReference type="CDD" id="cd01320">
    <property type="entry name" value="ADA"/>
    <property type="match status" value="1"/>
</dbReference>
<keyword evidence="3 9" id="KW-0378">Hydrolase</keyword>
<feature type="domain" description="Adenosine deaminase" evidence="10">
    <location>
        <begin position="7"/>
        <end position="329"/>
    </location>
</feature>
<dbReference type="GeneID" id="65405013"/>
<dbReference type="PANTHER" id="PTHR11409">
    <property type="entry name" value="ADENOSINE DEAMINASE"/>
    <property type="match status" value="1"/>
</dbReference>
<dbReference type="PANTHER" id="PTHR11409:SF43">
    <property type="entry name" value="ADENOSINE DEAMINASE"/>
    <property type="match status" value="1"/>
</dbReference>
<dbReference type="InterPro" id="IPR006330">
    <property type="entry name" value="Ado/ade_deaminase"/>
</dbReference>
<organism evidence="11 12">
    <name type="scientific">Cytobacillus oceanisediminis</name>
    <dbReference type="NCBI Taxonomy" id="665099"/>
    <lineage>
        <taxon>Bacteria</taxon>
        <taxon>Bacillati</taxon>
        <taxon>Bacillota</taxon>
        <taxon>Bacilli</taxon>
        <taxon>Bacillales</taxon>
        <taxon>Bacillaceae</taxon>
        <taxon>Cytobacillus</taxon>
    </lineage>
</organism>
<reference evidence="11 12" key="1">
    <citation type="journal article" date="2015" name="Stand. Genomic Sci.">
        <title>Genomic Encyclopedia of Bacterial and Archaeal Type Strains, Phase III: the genomes of soil and plant-associated and newly described type strains.</title>
        <authorList>
            <person name="Whitman W.B."/>
            <person name="Woyke T."/>
            <person name="Klenk H.P."/>
            <person name="Zhou Y."/>
            <person name="Lilburn T.G."/>
            <person name="Beck B.J."/>
            <person name="De Vos P."/>
            <person name="Vandamme P."/>
            <person name="Eisen J.A."/>
            <person name="Garrity G."/>
            <person name="Hugenholtz P."/>
            <person name="Kyrpides N.C."/>
        </authorList>
    </citation>
    <scope>NUCLEOTIDE SEQUENCE [LARGE SCALE GENOMIC DNA]</scope>
    <source>
        <strain evidence="11 12">CGMCC 1.10115</strain>
    </source>
</reference>
<evidence type="ECO:0000313" key="11">
    <source>
        <dbReference type="EMBL" id="TWH83154.1"/>
    </source>
</evidence>
<dbReference type="GO" id="GO:0046103">
    <property type="term" value="P:inosine biosynthetic process"/>
    <property type="evidence" value="ECO:0007669"/>
    <property type="project" value="TreeGrafter"/>
</dbReference>
<feature type="site" description="Important for catalytic activity" evidence="9">
    <location>
        <position position="221"/>
    </location>
</feature>
<dbReference type="OrthoDB" id="9779574at2"/>
<dbReference type="SUPFAM" id="SSF51556">
    <property type="entry name" value="Metallo-dependent hydrolases"/>
    <property type="match status" value="1"/>
</dbReference>